<name>A0A0G1GRY3_9BACT</name>
<comment type="caution">
    <text evidence="1">The sequence shown here is derived from an EMBL/GenBank/DDBJ whole genome shotgun (WGS) entry which is preliminary data.</text>
</comment>
<sequence>MSAKKVECKPYVLDTDGESVVAGYQKKSNLETTVVGTPATTEPVLFEINWDASHPAVLGSVPTLGV</sequence>
<organism evidence="1 2">
    <name type="scientific">Candidatus Gottesmanbacteria bacterium GW2011_GWB1_44_11c</name>
    <dbReference type="NCBI Taxonomy" id="1618447"/>
    <lineage>
        <taxon>Bacteria</taxon>
        <taxon>Candidatus Gottesmaniibacteriota</taxon>
    </lineage>
</organism>
<dbReference type="Proteomes" id="UP000034617">
    <property type="component" value="Unassembled WGS sequence"/>
</dbReference>
<dbReference type="AlphaFoldDB" id="A0A0G1GRY3"/>
<gene>
    <name evidence="1" type="ORF">UW22_C0032G0006</name>
</gene>
<protein>
    <submittedName>
        <fullName evidence="1">Uncharacterized protein</fullName>
    </submittedName>
</protein>
<evidence type="ECO:0000313" key="1">
    <source>
        <dbReference type="EMBL" id="KKT37043.1"/>
    </source>
</evidence>
<dbReference type="EMBL" id="LCHM01000032">
    <property type="protein sequence ID" value="KKT37043.1"/>
    <property type="molecule type" value="Genomic_DNA"/>
</dbReference>
<accession>A0A0G1GRY3</accession>
<evidence type="ECO:0000313" key="2">
    <source>
        <dbReference type="Proteomes" id="UP000034617"/>
    </source>
</evidence>
<reference evidence="1 2" key="1">
    <citation type="journal article" date="2015" name="Nature">
        <title>rRNA introns, odd ribosomes, and small enigmatic genomes across a large radiation of phyla.</title>
        <authorList>
            <person name="Brown C.T."/>
            <person name="Hug L.A."/>
            <person name="Thomas B.C."/>
            <person name="Sharon I."/>
            <person name="Castelle C.J."/>
            <person name="Singh A."/>
            <person name="Wilkins M.J."/>
            <person name="Williams K.H."/>
            <person name="Banfield J.F."/>
        </authorList>
    </citation>
    <scope>NUCLEOTIDE SEQUENCE [LARGE SCALE GENOMIC DNA]</scope>
</reference>
<proteinExistence type="predicted"/>